<dbReference type="EMBL" id="JRKL02002064">
    <property type="protein sequence ID" value="KAF3960644.1"/>
    <property type="molecule type" value="Genomic_DNA"/>
</dbReference>
<gene>
    <name evidence="1" type="ORF">CMV_014661</name>
</gene>
<evidence type="ECO:0000313" key="1">
    <source>
        <dbReference type="EMBL" id="KAF3960644.1"/>
    </source>
</evidence>
<proteinExistence type="predicted"/>
<reference evidence="1" key="1">
    <citation type="submission" date="2020-03" db="EMBL/GenBank/DDBJ databases">
        <title>Castanea mollissima Vanexum genome sequencing.</title>
        <authorList>
            <person name="Staton M."/>
        </authorList>
    </citation>
    <scope>NUCLEOTIDE SEQUENCE</scope>
    <source>
        <tissue evidence="1">Leaf</tissue>
    </source>
</reference>
<keyword evidence="2" id="KW-1185">Reference proteome</keyword>
<protein>
    <submittedName>
        <fullName evidence="1">Uncharacterized protein</fullName>
    </submittedName>
</protein>
<dbReference type="OrthoDB" id="419616at2759"/>
<dbReference type="AlphaFoldDB" id="A0A8J4VTN3"/>
<organism evidence="1 2">
    <name type="scientific">Castanea mollissima</name>
    <name type="common">Chinese chestnut</name>
    <dbReference type="NCBI Taxonomy" id="60419"/>
    <lineage>
        <taxon>Eukaryota</taxon>
        <taxon>Viridiplantae</taxon>
        <taxon>Streptophyta</taxon>
        <taxon>Embryophyta</taxon>
        <taxon>Tracheophyta</taxon>
        <taxon>Spermatophyta</taxon>
        <taxon>Magnoliopsida</taxon>
        <taxon>eudicotyledons</taxon>
        <taxon>Gunneridae</taxon>
        <taxon>Pentapetalae</taxon>
        <taxon>rosids</taxon>
        <taxon>fabids</taxon>
        <taxon>Fagales</taxon>
        <taxon>Fagaceae</taxon>
        <taxon>Castanea</taxon>
    </lineage>
</organism>
<accession>A0A8J4VTN3</accession>
<evidence type="ECO:0000313" key="2">
    <source>
        <dbReference type="Proteomes" id="UP000737018"/>
    </source>
</evidence>
<comment type="caution">
    <text evidence="1">The sequence shown here is derived from an EMBL/GenBank/DDBJ whole genome shotgun (WGS) entry which is preliminary data.</text>
</comment>
<dbReference type="Proteomes" id="UP000737018">
    <property type="component" value="Unassembled WGS sequence"/>
</dbReference>
<name>A0A8J4VTN3_9ROSI</name>
<sequence length="89" mass="9810">MHLCNASLPPPMAIERKPQELLPVQYYLKAAFGFDKNEFSEILMLVGFGSIISQGRAQRFVAGVESLSSLLSSLVMSPLTSEWTNSSFV</sequence>